<dbReference type="PANTHER" id="PTHR41773">
    <property type="entry name" value="GTP PYROPHOSPHATASE-RELATED"/>
    <property type="match status" value="1"/>
</dbReference>
<evidence type="ECO:0000313" key="3">
    <source>
        <dbReference type="Proteomes" id="UP000519023"/>
    </source>
</evidence>
<organism evidence="2 3">
    <name type="scientific">Sphingobium psychrophilum</name>
    <dbReference type="NCBI Taxonomy" id="2728834"/>
    <lineage>
        <taxon>Bacteria</taxon>
        <taxon>Pseudomonadati</taxon>
        <taxon>Pseudomonadota</taxon>
        <taxon>Alphaproteobacteria</taxon>
        <taxon>Sphingomonadales</taxon>
        <taxon>Sphingomonadaceae</taxon>
        <taxon>Sphingobium</taxon>
    </lineage>
</organism>
<name>A0A7X9WZK3_9SPHN</name>
<dbReference type="GO" id="GO:0015969">
    <property type="term" value="P:guanosine tetraphosphate metabolic process"/>
    <property type="evidence" value="ECO:0007669"/>
    <property type="project" value="InterPro"/>
</dbReference>
<dbReference type="Pfam" id="PF04607">
    <property type="entry name" value="RelA_SpoT"/>
    <property type="match status" value="1"/>
</dbReference>
<keyword evidence="3" id="KW-1185">Reference proteome</keyword>
<reference evidence="2 3" key="1">
    <citation type="submission" date="2020-04" db="EMBL/GenBank/DDBJ databases">
        <title>Sphingobium sp. AR-3-1 isolated from Arctic soil.</title>
        <authorList>
            <person name="Dahal R.H."/>
            <person name="Chaudhary D.K."/>
        </authorList>
    </citation>
    <scope>NUCLEOTIDE SEQUENCE [LARGE SCALE GENOMIC DNA]</scope>
    <source>
        <strain evidence="2 3">AR-3-1</strain>
    </source>
</reference>
<dbReference type="EMBL" id="JABBFV010000025">
    <property type="protein sequence ID" value="NML12754.1"/>
    <property type="molecule type" value="Genomic_DNA"/>
</dbReference>
<evidence type="ECO:0000259" key="1">
    <source>
        <dbReference type="SMART" id="SM00954"/>
    </source>
</evidence>
<proteinExistence type="predicted"/>
<dbReference type="SMART" id="SM00954">
    <property type="entry name" value="RelA_SpoT"/>
    <property type="match status" value="1"/>
</dbReference>
<accession>A0A7X9WZK3</accession>
<dbReference type="RefSeq" id="WP_169575101.1">
    <property type="nucleotide sequence ID" value="NZ_JABBFV010000025.1"/>
</dbReference>
<dbReference type="InterPro" id="IPR043519">
    <property type="entry name" value="NT_sf"/>
</dbReference>
<sequence>MTFEDYQQGGRGRYLALVDAVQNILRHALAQHEMVAHGLTGRAKEFASLRKKLGDREIGLDQPMDEIKDLAGCRVVFLTNSQVDAFNNTRALHENFEVLSVNVHHPVPGTDTETKLFDSTNYLVRLKPERLALTEYRQFEGLSAEIQIQTLLNHAWAEMGHDTIYKKPKLTHVGKARMAAIGERMNKVMQDHLIPAGHDFDKIAGDFGRLLRADGASEAMIATIEYADNNNELEDALETYTDLVLPHFDEPDAEFSVRLEALIDAVERSRDYPVIPIRWEHGELPGKSGHDVAWRVAQLIRSHRYFEPDRTFHALVRLYQGARKEDERRLWIEAGEELAKHNLAVWKQYGPEAQQVILDELDRLDGDAIVEARPLLVAMLAHVLSAEVGGATWRSDSVMIHQGAVRPSDVLRALRNRSIAELEQWLDAAASDAERLPILQALGKADSMPMQGGDELMLMLLEDGVRVARLILDRAPHWGLELRRGREVDALHTHYRYHVLPPTLAEKPELVEAQRALIDALLDLRDQLAADPDFMLYKTLIGHDSVHPGAWDGDHFDYEATDEWRRDCYPAIIAEVTAQTVPEWKARIDRYSDAVGFDGGHFMPMRTFLGLLAEQKPEVGLLMAEGVSEQGSYFLSDILAGLERAGRLDAALALIDRWLADGHYLSAIGDYLNRKPAPDIERLTAYVSKAIERDEQVSVVSTATIAAKWYHGAADPALIELVLIPVARYASDHRLPHWIGSFHAHGYGQILRDLTPEQADVLLTSFIDIPMLDYRAVRLLVDVGSRHPQLIIDFFGTRLGRERGESRDRFDPVPFEPHDLAKVLSPHADLLLPAVRQWYDEEPSFHEYRGGRLLKHTFPKLTDAVSEQLTDLARRGDERDLKFILKSLAPYEGDEQLYPVAMEVVDRLEPGDKLLNRVSDMLGATGVVTGEFGFVEAHARRKELIERYRDDARPRVRAYARDRARELAQHMAWEQRRAARDVAQRRRHWNEE</sequence>
<evidence type="ECO:0000313" key="2">
    <source>
        <dbReference type="EMBL" id="NML12754.1"/>
    </source>
</evidence>
<dbReference type="Proteomes" id="UP000519023">
    <property type="component" value="Unassembled WGS sequence"/>
</dbReference>
<dbReference type="AlphaFoldDB" id="A0A7X9WZK3"/>
<dbReference type="InterPro" id="IPR007685">
    <property type="entry name" value="RelA_SpoT"/>
</dbReference>
<gene>
    <name evidence="2" type="ORF">HHL08_21900</name>
</gene>
<dbReference type="CDD" id="cd05399">
    <property type="entry name" value="NT_Rel-Spo_like"/>
    <property type="match status" value="1"/>
</dbReference>
<comment type="caution">
    <text evidence="2">The sequence shown here is derived from an EMBL/GenBank/DDBJ whole genome shotgun (WGS) entry which is preliminary data.</text>
</comment>
<feature type="domain" description="RelA/SpoT" evidence="1">
    <location>
        <begin position="41"/>
        <end position="171"/>
    </location>
</feature>
<dbReference type="SUPFAM" id="SSF81301">
    <property type="entry name" value="Nucleotidyltransferase"/>
    <property type="match status" value="1"/>
</dbReference>
<dbReference type="PANTHER" id="PTHR41773:SF1">
    <property type="entry name" value="RELA_SPOT DOMAIN-CONTAINING PROTEIN"/>
    <property type="match status" value="1"/>
</dbReference>
<dbReference type="Gene3D" id="3.30.460.10">
    <property type="entry name" value="Beta Polymerase, domain 2"/>
    <property type="match status" value="1"/>
</dbReference>
<protein>
    <submittedName>
        <fullName evidence="2">RelA/SpoT domain-containing protein</fullName>
    </submittedName>
</protein>